<evidence type="ECO:0000313" key="4">
    <source>
        <dbReference type="Proteomes" id="UP001387215"/>
    </source>
</evidence>
<accession>A0AAU8MY17</accession>
<gene>
    <name evidence="3" type="ORF">ABU614_07475</name>
    <name evidence="2" type="ORF">V2J18_00895</name>
</gene>
<keyword evidence="1" id="KW-0732">Signal</keyword>
<evidence type="ECO:0000313" key="2">
    <source>
        <dbReference type="EMBL" id="MEI2453227.1"/>
    </source>
</evidence>
<dbReference type="EMBL" id="CP159925">
    <property type="protein sequence ID" value="XCO76611.1"/>
    <property type="molecule type" value="Genomic_DNA"/>
</dbReference>
<feature type="signal peptide" evidence="1">
    <location>
        <begin position="1"/>
        <end position="29"/>
    </location>
</feature>
<feature type="chain" id="PRO_5043706328" evidence="1">
    <location>
        <begin position="30"/>
        <end position="56"/>
    </location>
</feature>
<evidence type="ECO:0000256" key="1">
    <source>
        <dbReference type="SAM" id="SignalP"/>
    </source>
</evidence>
<keyword evidence="4" id="KW-1185">Reference proteome</keyword>
<dbReference type="RefSeq" id="WP_186442483.1">
    <property type="nucleotide sequence ID" value="NZ_CP159925.1"/>
</dbReference>
<sequence>MKLFKTRRAKSVALMALFALSTGFSFAQADSRLAEGCNPWPGCDYGGGYIFCCVPE</sequence>
<reference evidence="3" key="2">
    <citation type="submission" date="2024-06" db="EMBL/GenBank/DDBJ databases">
        <authorList>
            <person name="Li S."/>
        </authorList>
    </citation>
    <scope>NUCLEOTIDE SEQUENCE</scope>
    <source>
        <strain evidence="3">SR10</strain>
    </source>
</reference>
<reference evidence="2 4" key="1">
    <citation type="submission" date="2024-02" db="EMBL/GenBank/DDBJ databases">
        <title>Lysobacter Genome Sequencing and Mining.</title>
        <authorList>
            <person name="Bierman J."/>
            <person name="Walker M.C."/>
        </authorList>
    </citation>
    <scope>NUCLEOTIDE SEQUENCE [LARGE SCALE GENOMIC DNA]</scope>
    <source>
        <strain evidence="2 4">PB6250</strain>
    </source>
</reference>
<evidence type="ECO:0000313" key="3">
    <source>
        <dbReference type="EMBL" id="XCO76611.1"/>
    </source>
</evidence>
<organism evidence="3">
    <name type="scientific">Lysobacter firmicutimachus</name>
    <dbReference type="NCBI Taxonomy" id="1792846"/>
    <lineage>
        <taxon>Bacteria</taxon>
        <taxon>Pseudomonadati</taxon>
        <taxon>Pseudomonadota</taxon>
        <taxon>Gammaproteobacteria</taxon>
        <taxon>Lysobacterales</taxon>
        <taxon>Lysobacteraceae</taxon>
        <taxon>Lysobacter</taxon>
    </lineage>
</organism>
<protein>
    <submittedName>
        <fullName evidence="3">Uncharacterized protein</fullName>
    </submittedName>
</protein>
<name>A0AAU8MY17_9GAMM</name>
<dbReference type="AlphaFoldDB" id="A0AAU8MY17"/>
<proteinExistence type="predicted"/>
<dbReference type="Proteomes" id="UP001387215">
    <property type="component" value="Unassembled WGS sequence"/>
</dbReference>
<dbReference type="EMBL" id="JBANDL010000002">
    <property type="protein sequence ID" value="MEI2453227.1"/>
    <property type="molecule type" value="Genomic_DNA"/>
</dbReference>